<dbReference type="Proteomes" id="UP000665047">
    <property type="component" value="Chromosome"/>
</dbReference>
<evidence type="ECO:0000256" key="3">
    <source>
        <dbReference type="ARBA" id="ARBA00022989"/>
    </source>
</evidence>
<organism evidence="7 8">
    <name type="scientific">Xenorhabdus budapestensis</name>
    <dbReference type="NCBI Taxonomy" id="290110"/>
    <lineage>
        <taxon>Bacteria</taxon>
        <taxon>Pseudomonadati</taxon>
        <taxon>Pseudomonadota</taxon>
        <taxon>Gammaproteobacteria</taxon>
        <taxon>Enterobacterales</taxon>
        <taxon>Morganellaceae</taxon>
        <taxon>Xenorhabdus</taxon>
    </lineage>
</organism>
<feature type="transmembrane region" description="Helical" evidence="5">
    <location>
        <begin position="233"/>
        <end position="252"/>
    </location>
</feature>
<feature type="domain" description="O-antigen ligase-related" evidence="6">
    <location>
        <begin position="189"/>
        <end position="349"/>
    </location>
</feature>
<keyword evidence="3 5" id="KW-1133">Transmembrane helix</keyword>
<gene>
    <name evidence="7" type="ORF">HGO23_18965</name>
</gene>
<protein>
    <submittedName>
        <fullName evidence="7">O-antigen ligase family protein</fullName>
    </submittedName>
</protein>
<sequence length="415" mass="47398">MSVLSIKYSSFVIFIYAIGSQFTDVTIGVLKLWELLILFIFPLIIRKSHKEFIPLIVFFTFLLSLSFIAAFYPTSAYSNYSGLKSKYIISLARFIEIMLCISSAIVIMNLVTNKKESGRSLISKFISYNFYLSLLILIIFCVDIAIGTDFVSYGTMHRLKGFYVEGGPYGLFISTLLFLELIGNRRIIYILTFSLIMGLSQSKSGIVSLSVFLTVYFMMKNKILRSFLIPRNFIKFSFFIVFSLLVSSYTIYKVAYNYIADINNYREILKERHDDNSFVMGRIAASYIGPKIFADNPIIGVGLGAYSLVRNDAKYRSEFPEVEGWDLTGLGGMLTLLIENGIFGFLGFIFIIARLFRFDIIGVIFIALFFIPFILGAQLYMFYPWVYLGFYMTIKYKDNVNKNPSLITTPASECI</sequence>
<dbReference type="InterPro" id="IPR007016">
    <property type="entry name" value="O-antigen_ligase-rel_domated"/>
</dbReference>
<keyword evidence="7" id="KW-0436">Ligase</keyword>
<proteinExistence type="predicted"/>
<keyword evidence="8" id="KW-1185">Reference proteome</keyword>
<feature type="transmembrane region" description="Helical" evidence="5">
    <location>
        <begin position="52"/>
        <end position="72"/>
    </location>
</feature>
<evidence type="ECO:0000259" key="6">
    <source>
        <dbReference type="Pfam" id="PF04932"/>
    </source>
</evidence>
<feature type="transmembrane region" description="Helical" evidence="5">
    <location>
        <begin position="292"/>
        <end position="309"/>
    </location>
</feature>
<dbReference type="EMBL" id="CP072455">
    <property type="protein sequence ID" value="QTL39799.1"/>
    <property type="molecule type" value="Genomic_DNA"/>
</dbReference>
<reference evidence="7 8" key="1">
    <citation type="submission" date="2021-03" db="EMBL/GenBank/DDBJ databases">
        <title>Complete Genome Sequence Data of Xenorhabdus budapestensis strain C72, a Candidate Biological Control Agent, from China.</title>
        <authorList>
            <person name="LI B."/>
            <person name="WANG S."/>
            <person name="QIU D."/>
        </authorList>
    </citation>
    <scope>NUCLEOTIDE SEQUENCE [LARGE SCALE GENOMIC DNA]</scope>
    <source>
        <strain evidence="7 8">C-7-2</strain>
    </source>
</reference>
<evidence type="ECO:0000256" key="2">
    <source>
        <dbReference type="ARBA" id="ARBA00022692"/>
    </source>
</evidence>
<feature type="transmembrane region" description="Helical" evidence="5">
    <location>
        <begin position="360"/>
        <end position="383"/>
    </location>
</feature>
<name>A0ABX7VM22_XENBU</name>
<feature type="transmembrane region" description="Helical" evidence="5">
    <location>
        <begin position="190"/>
        <end position="213"/>
    </location>
</feature>
<feature type="transmembrane region" description="Helical" evidence="5">
    <location>
        <begin position="329"/>
        <end position="353"/>
    </location>
</feature>
<dbReference type="GO" id="GO:0016874">
    <property type="term" value="F:ligase activity"/>
    <property type="evidence" value="ECO:0007669"/>
    <property type="project" value="UniProtKB-KW"/>
</dbReference>
<evidence type="ECO:0000313" key="8">
    <source>
        <dbReference type="Proteomes" id="UP000665047"/>
    </source>
</evidence>
<dbReference type="RefSeq" id="WP_209027486.1">
    <property type="nucleotide sequence ID" value="NZ_CP072455.1"/>
</dbReference>
<comment type="subcellular location">
    <subcellularLocation>
        <location evidence="1">Membrane</location>
        <topology evidence="1">Multi-pass membrane protein</topology>
    </subcellularLocation>
</comment>
<keyword evidence="2 5" id="KW-0812">Transmembrane</keyword>
<evidence type="ECO:0000256" key="4">
    <source>
        <dbReference type="ARBA" id="ARBA00023136"/>
    </source>
</evidence>
<accession>A0ABX7VM22</accession>
<evidence type="ECO:0000256" key="5">
    <source>
        <dbReference type="SAM" id="Phobius"/>
    </source>
</evidence>
<dbReference type="Pfam" id="PF04932">
    <property type="entry name" value="Wzy_C"/>
    <property type="match status" value="1"/>
</dbReference>
<evidence type="ECO:0000313" key="7">
    <source>
        <dbReference type="EMBL" id="QTL39799.1"/>
    </source>
</evidence>
<feature type="transmembrane region" description="Helical" evidence="5">
    <location>
        <begin position="166"/>
        <end position="183"/>
    </location>
</feature>
<keyword evidence="4 5" id="KW-0472">Membrane</keyword>
<feature type="transmembrane region" description="Helical" evidence="5">
    <location>
        <begin position="128"/>
        <end position="146"/>
    </location>
</feature>
<feature type="transmembrane region" description="Helical" evidence="5">
    <location>
        <begin position="12"/>
        <end position="45"/>
    </location>
</feature>
<evidence type="ECO:0000256" key="1">
    <source>
        <dbReference type="ARBA" id="ARBA00004141"/>
    </source>
</evidence>
<feature type="transmembrane region" description="Helical" evidence="5">
    <location>
        <begin position="87"/>
        <end position="107"/>
    </location>
</feature>